<keyword evidence="2" id="KW-0472">Membrane</keyword>
<dbReference type="PANTHER" id="PTHR13336:SF3">
    <property type="entry name" value="OCIA DOMAIN-CONTAINING PROTEIN 1"/>
    <property type="match status" value="1"/>
</dbReference>
<protein>
    <recommendedName>
        <fullName evidence="3">OCIA domain-containing protein</fullName>
    </recommendedName>
</protein>
<dbReference type="OrthoDB" id="6513616at2759"/>
<gene>
    <name evidence="4" type="ORF">ILUMI_13395</name>
</gene>
<name>A0A8K0CSD5_IGNLU</name>
<feature type="region of interest" description="Disordered" evidence="1">
    <location>
        <begin position="155"/>
        <end position="214"/>
    </location>
</feature>
<feature type="compositionally biased region" description="Basic and acidic residues" evidence="1">
    <location>
        <begin position="1"/>
        <end position="14"/>
    </location>
</feature>
<feature type="compositionally biased region" description="Basic and acidic residues" evidence="1">
    <location>
        <begin position="173"/>
        <end position="184"/>
    </location>
</feature>
<keyword evidence="5" id="KW-1185">Reference proteome</keyword>
<dbReference type="InterPro" id="IPR040187">
    <property type="entry name" value="OCAD1/2"/>
</dbReference>
<feature type="transmembrane region" description="Helical" evidence="2">
    <location>
        <begin position="77"/>
        <end position="97"/>
    </location>
</feature>
<dbReference type="Pfam" id="PF07051">
    <property type="entry name" value="OCIA"/>
    <property type="match status" value="1"/>
</dbReference>
<dbReference type="PANTHER" id="PTHR13336">
    <property type="entry name" value="OVARIAN CARCINOMA IMMUNOREACTIVE ANTIGEN"/>
    <property type="match status" value="1"/>
</dbReference>
<feature type="region of interest" description="Disordered" evidence="1">
    <location>
        <begin position="1"/>
        <end position="29"/>
    </location>
</feature>
<comment type="caution">
    <text evidence="4">The sequence shown here is derived from an EMBL/GenBank/DDBJ whole genome shotgun (WGS) entry which is preliminary data.</text>
</comment>
<proteinExistence type="predicted"/>
<dbReference type="GO" id="GO:0005768">
    <property type="term" value="C:endosome"/>
    <property type="evidence" value="ECO:0007669"/>
    <property type="project" value="TreeGrafter"/>
</dbReference>
<evidence type="ECO:0000313" key="4">
    <source>
        <dbReference type="EMBL" id="KAF2892778.1"/>
    </source>
</evidence>
<evidence type="ECO:0000259" key="3">
    <source>
        <dbReference type="Pfam" id="PF07051"/>
    </source>
</evidence>
<dbReference type="EMBL" id="VTPC01008495">
    <property type="protein sequence ID" value="KAF2892778.1"/>
    <property type="molecule type" value="Genomic_DNA"/>
</dbReference>
<organism evidence="4 5">
    <name type="scientific">Ignelater luminosus</name>
    <name type="common">Cucubano</name>
    <name type="synonym">Pyrophorus luminosus</name>
    <dbReference type="NCBI Taxonomy" id="2038154"/>
    <lineage>
        <taxon>Eukaryota</taxon>
        <taxon>Metazoa</taxon>
        <taxon>Ecdysozoa</taxon>
        <taxon>Arthropoda</taxon>
        <taxon>Hexapoda</taxon>
        <taxon>Insecta</taxon>
        <taxon>Pterygota</taxon>
        <taxon>Neoptera</taxon>
        <taxon>Endopterygota</taxon>
        <taxon>Coleoptera</taxon>
        <taxon>Polyphaga</taxon>
        <taxon>Elateriformia</taxon>
        <taxon>Elateroidea</taxon>
        <taxon>Elateridae</taxon>
        <taxon>Agrypninae</taxon>
        <taxon>Pyrophorini</taxon>
        <taxon>Ignelater</taxon>
    </lineage>
</organism>
<evidence type="ECO:0000256" key="2">
    <source>
        <dbReference type="SAM" id="Phobius"/>
    </source>
</evidence>
<evidence type="ECO:0000313" key="5">
    <source>
        <dbReference type="Proteomes" id="UP000801492"/>
    </source>
</evidence>
<dbReference type="AlphaFoldDB" id="A0A8K0CSD5"/>
<feature type="compositionally biased region" description="Basic and acidic residues" evidence="1">
    <location>
        <begin position="192"/>
        <end position="207"/>
    </location>
</feature>
<sequence>MNSKDFERNEKDSRPFPGPNAPRQHSPYKFTPEELRVLKECNKESFFHRCLPISALIGGGLYYGVKAGFLKSHPRYGATPKVILGVVVGYFVGKFSYQGKCAEKLMSLPNSPIGEMLRQRRKGGFQESLEPGFGPGMSLAPFSGMNPSDTYTDVPPRNSLDIDTTRPEVNGLDDSHRPSIDKEMPPVQKHVSTYEELRKKNREEYQQKRTGSYR</sequence>
<evidence type="ECO:0000256" key="1">
    <source>
        <dbReference type="SAM" id="MobiDB-lite"/>
    </source>
</evidence>
<feature type="transmembrane region" description="Helical" evidence="2">
    <location>
        <begin position="46"/>
        <end position="65"/>
    </location>
</feature>
<dbReference type="Proteomes" id="UP000801492">
    <property type="component" value="Unassembled WGS sequence"/>
</dbReference>
<keyword evidence="2" id="KW-0812">Transmembrane</keyword>
<reference evidence="4" key="1">
    <citation type="submission" date="2019-08" db="EMBL/GenBank/DDBJ databases">
        <title>The genome of the North American firefly Photinus pyralis.</title>
        <authorList>
            <consortium name="Photinus pyralis genome working group"/>
            <person name="Fallon T.R."/>
            <person name="Sander Lower S.E."/>
            <person name="Weng J.-K."/>
        </authorList>
    </citation>
    <scope>NUCLEOTIDE SEQUENCE</scope>
    <source>
        <strain evidence="4">TRF0915ILg1</strain>
        <tissue evidence="4">Whole body</tissue>
    </source>
</reference>
<accession>A0A8K0CSD5</accession>
<feature type="domain" description="OCIA" evidence="3">
    <location>
        <begin position="28"/>
        <end position="112"/>
    </location>
</feature>
<keyword evidence="2" id="KW-1133">Transmembrane helix</keyword>
<dbReference type="InterPro" id="IPR009764">
    <property type="entry name" value="OCIA_dom"/>
</dbReference>